<protein>
    <submittedName>
        <fullName evidence="1">11715_t:CDS:1</fullName>
    </submittedName>
</protein>
<name>A0ACA9KJA3_9GLOM</name>
<organism evidence="1 2">
    <name type="scientific">Cetraspora pellucida</name>
    <dbReference type="NCBI Taxonomy" id="1433469"/>
    <lineage>
        <taxon>Eukaryota</taxon>
        <taxon>Fungi</taxon>
        <taxon>Fungi incertae sedis</taxon>
        <taxon>Mucoromycota</taxon>
        <taxon>Glomeromycotina</taxon>
        <taxon>Glomeromycetes</taxon>
        <taxon>Diversisporales</taxon>
        <taxon>Gigasporaceae</taxon>
        <taxon>Cetraspora</taxon>
    </lineage>
</organism>
<comment type="caution">
    <text evidence="1">The sequence shown here is derived from an EMBL/GenBank/DDBJ whole genome shotgun (WGS) entry which is preliminary data.</text>
</comment>
<evidence type="ECO:0000313" key="2">
    <source>
        <dbReference type="Proteomes" id="UP000789366"/>
    </source>
</evidence>
<proteinExistence type="predicted"/>
<reference evidence="1" key="1">
    <citation type="submission" date="2021-06" db="EMBL/GenBank/DDBJ databases">
        <authorList>
            <person name="Kallberg Y."/>
            <person name="Tangrot J."/>
            <person name="Rosling A."/>
        </authorList>
    </citation>
    <scope>NUCLEOTIDE SEQUENCE</scope>
    <source>
        <strain evidence="1">28 12/20/2015</strain>
    </source>
</reference>
<sequence>MSTDPTPQNISCLKTLTLNILKNNFPNVIAKDIEISELDSCSRCKEELFLYEFKKPFMTLICDHIFHHCCLEDYIKDLLQCPKYAIEIEFLLVNTAVPMETFSLISSQNQDTISSEAHHISNSSFLNFPLFATYKKQTQKRPSKNITKNKSFSKKPKQNKEKGDKKDSNTIRKLIVELSSNNTEQTISNTNNSYPVTITETDPQPIDFLNLYTKITSVESEDVIATYYSKIISKSGIYLEDGSTGVRSVTNAITIHTYIAKHAKK</sequence>
<dbReference type="Proteomes" id="UP000789366">
    <property type="component" value="Unassembled WGS sequence"/>
</dbReference>
<gene>
    <name evidence="1" type="ORF">SPELUC_LOCUS1867</name>
</gene>
<evidence type="ECO:0000313" key="1">
    <source>
        <dbReference type="EMBL" id="CAG8474970.1"/>
    </source>
</evidence>
<accession>A0ACA9KJA3</accession>
<keyword evidence="2" id="KW-1185">Reference proteome</keyword>
<dbReference type="EMBL" id="CAJVPW010001086">
    <property type="protein sequence ID" value="CAG8474970.1"/>
    <property type="molecule type" value="Genomic_DNA"/>
</dbReference>